<proteinExistence type="inferred from homology"/>
<dbReference type="EMBL" id="CP013069">
    <property type="protein sequence ID" value="ALV30466.1"/>
    <property type="molecule type" value="Genomic_DNA"/>
</dbReference>
<evidence type="ECO:0000256" key="6">
    <source>
        <dbReference type="ARBA" id="ARBA00023136"/>
    </source>
</evidence>
<geneLocation type="plasmid" evidence="9 10">
    <name>p.p-1</name>
</geneLocation>
<evidence type="ECO:0000256" key="3">
    <source>
        <dbReference type="ARBA" id="ARBA00022475"/>
    </source>
</evidence>
<dbReference type="Pfam" id="PF04290">
    <property type="entry name" value="DctQ"/>
    <property type="match status" value="1"/>
</dbReference>
<feature type="transmembrane region" description="Helical" evidence="7">
    <location>
        <begin position="50"/>
        <end position="69"/>
    </location>
</feature>
<organism evidence="9 10">
    <name type="scientific">Pannonibacter phragmitetus</name>
    <dbReference type="NCBI Taxonomy" id="121719"/>
    <lineage>
        <taxon>Bacteria</taxon>
        <taxon>Pseudomonadati</taxon>
        <taxon>Pseudomonadota</taxon>
        <taxon>Alphaproteobacteria</taxon>
        <taxon>Hyphomicrobiales</taxon>
        <taxon>Stappiaceae</taxon>
        <taxon>Pannonibacter</taxon>
    </lineage>
</organism>
<dbReference type="Proteomes" id="UP000064921">
    <property type="component" value="Plasmid p.p-1"/>
</dbReference>
<keyword evidence="3" id="KW-1003">Cell membrane</keyword>
<dbReference type="KEGG" id="pphr:APZ00_24855"/>
<sequence length="169" mass="18744">MIRLRNFSETLSRMLALVGFFGLFILASMTSLDILMRWVLSMPLQGVNDVSAVVMAVVISSCVPANLAFKQNIRVEMLGAAAGPFVERILEAFASVLTLVFIGLIAWQFIPYTWGLKEAGNTTWVLYWPLWPWWLAATAMLSFAALVQAVVTVDDLLSVFKARPRSASQ</sequence>
<feature type="transmembrane region" description="Helical" evidence="7">
    <location>
        <begin position="130"/>
        <end position="153"/>
    </location>
</feature>
<comment type="function">
    <text evidence="7">Part of the tripartite ATP-independent periplasmic (TRAP) transport system.</text>
</comment>
<keyword evidence="10" id="KW-1185">Reference proteome</keyword>
<dbReference type="GO" id="GO:0022857">
    <property type="term" value="F:transmembrane transporter activity"/>
    <property type="evidence" value="ECO:0007669"/>
    <property type="project" value="UniProtKB-UniRule"/>
</dbReference>
<feature type="transmembrane region" description="Helical" evidence="7">
    <location>
        <begin position="89"/>
        <end position="110"/>
    </location>
</feature>
<keyword evidence="5 7" id="KW-1133">Transmembrane helix</keyword>
<name>A0A0U3PCD6_9HYPH</name>
<keyword evidence="4 7" id="KW-0812">Transmembrane</keyword>
<comment type="subcellular location">
    <subcellularLocation>
        <location evidence="7">Cell inner membrane</location>
        <topology evidence="7">Multi-pass membrane protein</topology>
    </subcellularLocation>
    <subcellularLocation>
        <location evidence="1">Cell membrane</location>
        <topology evidence="1">Multi-pass membrane protein</topology>
    </subcellularLocation>
</comment>
<evidence type="ECO:0000313" key="10">
    <source>
        <dbReference type="Proteomes" id="UP000064921"/>
    </source>
</evidence>
<feature type="domain" description="Tripartite ATP-independent periplasmic transporters DctQ component" evidence="8">
    <location>
        <begin position="27"/>
        <end position="155"/>
    </location>
</feature>
<keyword evidence="2 7" id="KW-0813">Transport</keyword>
<keyword evidence="7" id="KW-0997">Cell inner membrane</keyword>
<dbReference type="AlphaFoldDB" id="A0A0U3PCD6"/>
<comment type="similarity">
    <text evidence="7">Belongs to the TRAP transporter small permease family.</text>
</comment>
<feature type="transmembrane region" description="Helical" evidence="7">
    <location>
        <begin position="12"/>
        <end position="30"/>
    </location>
</feature>
<accession>A0A0U3PCD6</accession>
<dbReference type="InterPro" id="IPR055348">
    <property type="entry name" value="DctQ"/>
</dbReference>
<dbReference type="RefSeq" id="WP_058901011.1">
    <property type="nucleotide sequence ID" value="NZ_CP013069.1"/>
</dbReference>
<evidence type="ECO:0000256" key="7">
    <source>
        <dbReference type="RuleBase" id="RU369079"/>
    </source>
</evidence>
<protein>
    <recommendedName>
        <fullName evidence="7">TRAP transporter small permease protein</fullName>
    </recommendedName>
</protein>
<dbReference type="GO" id="GO:0005886">
    <property type="term" value="C:plasma membrane"/>
    <property type="evidence" value="ECO:0007669"/>
    <property type="project" value="UniProtKB-SubCell"/>
</dbReference>
<evidence type="ECO:0000256" key="1">
    <source>
        <dbReference type="ARBA" id="ARBA00004651"/>
    </source>
</evidence>
<evidence type="ECO:0000259" key="8">
    <source>
        <dbReference type="Pfam" id="PF04290"/>
    </source>
</evidence>
<keyword evidence="6 7" id="KW-0472">Membrane</keyword>
<evidence type="ECO:0000256" key="5">
    <source>
        <dbReference type="ARBA" id="ARBA00022989"/>
    </source>
</evidence>
<comment type="subunit">
    <text evidence="7">The complex comprises the extracytoplasmic solute receptor protein and the two transmembrane proteins.</text>
</comment>
<gene>
    <name evidence="9" type="ORF">APZ00_24855</name>
</gene>
<reference evidence="9 10" key="1">
    <citation type="submission" date="2015-10" db="EMBL/GenBank/DDBJ databases">
        <title>The world's first case of liver abscess caused by Pannonibacter phragmitetus.</title>
        <authorList>
            <person name="Ming D."/>
            <person name="Wang M."/>
            <person name="Zhou Y."/>
            <person name="Jiang T."/>
            <person name="Hu S."/>
        </authorList>
    </citation>
    <scope>NUCLEOTIDE SEQUENCE [LARGE SCALE GENOMIC DNA]</scope>
    <source>
        <strain evidence="9 10">31801</strain>
        <plasmid evidence="10">Plasmid p.p-1</plasmid>
    </source>
</reference>
<evidence type="ECO:0000313" key="9">
    <source>
        <dbReference type="EMBL" id="ALV30466.1"/>
    </source>
</evidence>
<evidence type="ECO:0000256" key="4">
    <source>
        <dbReference type="ARBA" id="ARBA00022692"/>
    </source>
</evidence>
<evidence type="ECO:0000256" key="2">
    <source>
        <dbReference type="ARBA" id="ARBA00022448"/>
    </source>
</evidence>
<keyword evidence="9" id="KW-0614">Plasmid</keyword>